<dbReference type="SUPFAM" id="SSF52833">
    <property type="entry name" value="Thioredoxin-like"/>
    <property type="match status" value="1"/>
</dbReference>
<name>A0ABN6S8Q4_9BACT</name>
<keyword evidence="1" id="KW-0676">Redox-active center</keyword>
<dbReference type="Pfam" id="PF00578">
    <property type="entry name" value="AhpC-TSA"/>
    <property type="match status" value="1"/>
</dbReference>
<accession>A0ABN6S8Q4</accession>
<dbReference type="PANTHER" id="PTHR43110:SF1">
    <property type="entry name" value="THIOL PEROXIDASE"/>
    <property type="match status" value="1"/>
</dbReference>
<evidence type="ECO:0000313" key="4">
    <source>
        <dbReference type="Proteomes" id="UP001317742"/>
    </source>
</evidence>
<feature type="domain" description="Thioredoxin" evidence="2">
    <location>
        <begin position="18"/>
        <end position="169"/>
    </location>
</feature>
<proteinExistence type="predicted"/>
<protein>
    <recommendedName>
        <fullName evidence="2">Thioredoxin domain-containing protein</fullName>
    </recommendedName>
</protein>
<organism evidence="3 4">
    <name type="scientific">Pseudodesulfovibrio nedwellii</name>
    <dbReference type="NCBI Taxonomy" id="2973072"/>
    <lineage>
        <taxon>Bacteria</taxon>
        <taxon>Pseudomonadati</taxon>
        <taxon>Thermodesulfobacteriota</taxon>
        <taxon>Desulfovibrionia</taxon>
        <taxon>Desulfovibrionales</taxon>
        <taxon>Desulfovibrionaceae</taxon>
    </lineage>
</organism>
<dbReference type="Gene3D" id="3.40.30.10">
    <property type="entry name" value="Glutaredoxin"/>
    <property type="match status" value="1"/>
</dbReference>
<gene>
    <name evidence="3" type="ORF">SYK_30370</name>
</gene>
<reference evidence="3 4" key="1">
    <citation type="submission" date="2022-08" db="EMBL/GenBank/DDBJ databases">
        <title>Genome Sequence of the sulphate-reducing bacterium, Pseudodesulfovibrio sp. SYK.</title>
        <authorList>
            <person name="Kondo R."/>
            <person name="Kataoka T."/>
        </authorList>
    </citation>
    <scope>NUCLEOTIDE SEQUENCE [LARGE SCALE GENOMIC DNA]</scope>
    <source>
        <strain evidence="3 4">SYK</strain>
    </source>
</reference>
<evidence type="ECO:0000259" key="2">
    <source>
        <dbReference type="PROSITE" id="PS51352"/>
    </source>
</evidence>
<sequence>MTTYSAGKLKPVDSVLKVSEGDMAPDFELPSIADAKVRLSDYRGKKNVVLTFVPAAWTPVCSDQWPGYRLAMDLFKANNAELIGITVDNTPTQKAWVDAMGGLNFPVLSDFWPHGKVASEYGVLRSEGFTERALFVIDITGVIRFIHVGDINKRPDLGMLMQALEKMNAE</sequence>
<keyword evidence="4" id="KW-1185">Reference proteome</keyword>
<dbReference type="InterPro" id="IPR036249">
    <property type="entry name" value="Thioredoxin-like_sf"/>
</dbReference>
<dbReference type="Proteomes" id="UP001317742">
    <property type="component" value="Chromosome"/>
</dbReference>
<evidence type="ECO:0000256" key="1">
    <source>
        <dbReference type="ARBA" id="ARBA00023284"/>
    </source>
</evidence>
<dbReference type="InterPro" id="IPR050455">
    <property type="entry name" value="Tpx_Peroxidase_subfamily"/>
</dbReference>
<dbReference type="InterPro" id="IPR000866">
    <property type="entry name" value="AhpC/TSA"/>
</dbReference>
<evidence type="ECO:0000313" key="3">
    <source>
        <dbReference type="EMBL" id="BDQ38677.1"/>
    </source>
</evidence>
<dbReference type="CDD" id="cd03018">
    <property type="entry name" value="PRX_AhpE_like"/>
    <property type="match status" value="1"/>
</dbReference>
<dbReference type="PANTHER" id="PTHR43110">
    <property type="entry name" value="THIOL PEROXIDASE"/>
    <property type="match status" value="1"/>
</dbReference>
<dbReference type="PROSITE" id="PS51352">
    <property type="entry name" value="THIOREDOXIN_2"/>
    <property type="match status" value="1"/>
</dbReference>
<dbReference type="InterPro" id="IPR013766">
    <property type="entry name" value="Thioredoxin_domain"/>
</dbReference>
<dbReference type="EMBL" id="AP026709">
    <property type="protein sequence ID" value="BDQ38677.1"/>
    <property type="molecule type" value="Genomic_DNA"/>
</dbReference>